<reference evidence="3 4" key="1">
    <citation type="submission" date="2023-05" db="EMBL/GenBank/DDBJ databases">
        <title>A 100% complete, gapless, phased diploid assembly of the Scenedesmus obliquus UTEX 3031 genome.</title>
        <authorList>
            <person name="Biondi T.C."/>
            <person name="Hanschen E.R."/>
            <person name="Kwon T."/>
            <person name="Eng W."/>
            <person name="Kruse C.P.S."/>
            <person name="Koehler S.I."/>
            <person name="Kunde Y."/>
            <person name="Gleasner C.D."/>
            <person name="You Mak K.T."/>
            <person name="Polle J."/>
            <person name="Hovde B.T."/>
            <person name="Starkenburg S.R."/>
        </authorList>
    </citation>
    <scope>NUCLEOTIDE SEQUENCE [LARGE SCALE GENOMIC DNA]</scope>
    <source>
        <strain evidence="3 4">DOE0152z</strain>
    </source>
</reference>
<evidence type="ECO:0000313" key="3">
    <source>
        <dbReference type="EMBL" id="WIA10907.1"/>
    </source>
</evidence>
<organism evidence="3 4">
    <name type="scientific">Tetradesmus obliquus</name>
    <name type="common">Green alga</name>
    <name type="synonym">Acutodesmus obliquus</name>
    <dbReference type="NCBI Taxonomy" id="3088"/>
    <lineage>
        <taxon>Eukaryota</taxon>
        <taxon>Viridiplantae</taxon>
        <taxon>Chlorophyta</taxon>
        <taxon>core chlorophytes</taxon>
        <taxon>Chlorophyceae</taxon>
        <taxon>CS clade</taxon>
        <taxon>Sphaeropleales</taxon>
        <taxon>Scenedesmaceae</taxon>
        <taxon>Tetradesmus</taxon>
    </lineage>
</organism>
<sequence length="278" mass="31710">MRISIEGNIASSKSSLLQLLHEKGGYAVFPEPVHEWGEWLQLFYQDTKRWAFGFQMKVLSSFVRDYGASTAQSIVVERSMLSVRHVFGQLLFNQNLLAQKEWDLFRSVADMFTWEPDAIIYIACPPEVCLERMRARARPAEAHVTLEYLHKIDFMYTHMLKYFSGKRYSPVEDVEDDYTTEDYNSSGEEDSSSDLSSEDFSLSSEEEEDTEGEVTPTLEQFIVEDDGDDDDDTRACGGDSDREWVPPPSAAAEDDDDSSELIATEDFTESDDDEGEEE</sequence>
<accession>A0ABY8TRC8</accession>
<keyword evidence="4" id="KW-1185">Reference proteome</keyword>
<evidence type="ECO:0000313" key="4">
    <source>
        <dbReference type="Proteomes" id="UP001244341"/>
    </source>
</evidence>
<feature type="domain" description="Deoxynucleoside kinase" evidence="2">
    <location>
        <begin position="3"/>
        <end position="182"/>
    </location>
</feature>
<dbReference type="PANTHER" id="PTHR10513">
    <property type="entry name" value="DEOXYNUCLEOSIDE KINASE"/>
    <property type="match status" value="1"/>
</dbReference>
<proteinExistence type="predicted"/>
<gene>
    <name evidence="3" type="ORF">OEZ85_011072</name>
</gene>
<evidence type="ECO:0000256" key="1">
    <source>
        <dbReference type="SAM" id="MobiDB-lite"/>
    </source>
</evidence>
<feature type="compositionally biased region" description="Acidic residues" evidence="1">
    <location>
        <begin position="266"/>
        <end position="278"/>
    </location>
</feature>
<dbReference type="Pfam" id="PF01712">
    <property type="entry name" value="dNK"/>
    <property type="match status" value="1"/>
</dbReference>
<feature type="compositionally biased region" description="Low complexity" evidence="1">
    <location>
        <begin position="193"/>
        <end position="203"/>
    </location>
</feature>
<dbReference type="Proteomes" id="UP001244341">
    <property type="component" value="Chromosome 2b"/>
</dbReference>
<dbReference type="SUPFAM" id="SSF52540">
    <property type="entry name" value="P-loop containing nucleoside triphosphate hydrolases"/>
    <property type="match status" value="1"/>
</dbReference>
<dbReference type="Gene3D" id="3.40.50.300">
    <property type="entry name" value="P-loop containing nucleotide triphosphate hydrolases"/>
    <property type="match status" value="1"/>
</dbReference>
<dbReference type="InterPro" id="IPR050566">
    <property type="entry name" value="Deoxyribonucleoside_kinase"/>
</dbReference>
<protein>
    <recommendedName>
        <fullName evidence="2">Deoxynucleoside kinase domain-containing protein</fullName>
    </recommendedName>
</protein>
<name>A0ABY8TRC8_TETOB</name>
<dbReference type="InterPro" id="IPR031314">
    <property type="entry name" value="DNK_dom"/>
</dbReference>
<dbReference type="InterPro" id="IPR027417">
    <property type="entry name" value="P-loop_NTPase"/>
</dbReference>
<evidence type="ECO:0000259" key="2">
    <source>
        <dbReference type="Pfam" id="PF01712"/>
    </source>
</evidence>
<dbReference type="PANTHER" id="PTHR10513:SF35">
    <property type="entry name" value="DEOXYADENOSINE KINASE"/>
    <property type="match status" value="1"/>
</dbReference>
<feature type="compositionally biased region" description="Acidic residues" evidence="1">
    <location>
        <begin position="222"/>
        <end position="232"/>
    </location>
</feature>
<dbReference type="EMBL" id="CP126209">
    <property type="protein sequence ID" value="WIA10907.1"/>
    <property type="molecule type" value="Genomic_DNA"/>
</dbReference>
<feature type="region of interest" description="Disordered" evidence="1">
    <location>
        <begin position="178"/>
        <end position="278"/>
    </location>
</feature>